<dbReference type="Pfam" id="PF10026">
    <property type="entry name" value="DUF2268"/>
    <property type="match status" value="1"/>
</dbReference>
<name>A0A0M0KHP4_ALKHA</name>
<proteinExistence type="predicted"/>
<reference evidence="2" key="1">
    <citation type="submission" date="2015-08" db="EMBL/GenBank/DDBJ databases">
        <title>Complete DNA Sequence of Pseudomonas syringae pv. actinidiae, the Causal Agent of Kiwifruit Canker Disease.</title>
        <authorList>
            <person name="Rikkerink E.H.A."/>
            <person name="Fineran P.C."/>
        </authorList>
    </citation>
    <scope>NUCLEOTIDE SEQUENCE</scope>
    <source>
        <strain evidence="2">DSM 13666</strain>
    </source>
</reference>
<dbReference type="InterPro" id="IPR018728">
    <property type="entry name" value="DUF2268"/>
</dbReference>
<dbReference type="AlphaFoldDB" id="A0A0M0KHP4"/>
<feature type="domain" description="DUF2268" evidence="1">
    <location>
        <begin position="78"/>
        <end position="270"/>
    </location>
</feature>
<dbReference type="PATRIC" id="fig|136160.3.peg.1358"/>
<protein>
    <recommendedName>
        <fullName evidence="1">DUF2268 domain-containing protein</fullName>
    </recommendedName>
</protein>
<dbReference type="RefSeq" id="WP_053430676.1">
    <property type="nucleotide sequence ID" value="NZ_CP040441.1"/>
</dbReference>
<sequence length="293" mass="33860">MGVVRTDKWLKRYVVQWPKAQVAGEKFELQQKLIISLLKDAFHTDHLDELQQQLLGQGLFLPTDDIEPSYRALQDRAIWHLVHKQYTELREKWKGPNVPIYLFPVNTANPTIREQLGMKMGVSYRDKIVLFIGEMTSDQDVQALVTHEYHHCCRLTQLKLYEGTMTLLESMVMEGLAEKAVAEEVGRDALAIWTSRYDKADLHSLWALLLEQRMMKGRDRHYPYLFGGVGGIPEWAGYYLGYRIVDQAMKNDPTLTTTSMMKMEAETILQRSFSAKRGRAVAVRGREISRDHS</sequence>
<dbReference type="GeneID" id="87598401"/>
<comment type="caution">
    <text evidence="2">The sequence shown here is derived from an EMBL/GenBank/DDBJ whole genome shotgun (WGS) entry which is preliminary data.</text>
</comment>
<evidence type="ECO:0000259" key="1">
    <source>
        <dbReference type="Pfam" id="PF10026"/>
    </source>
</evidence>
<organism evidence="2">
    <name type="scientific">Halalkalibacterium halodurans</name>
    <name type="common">Bacillus halodurans</name>
    <dbReference type="NCBI Taxonomy" id="86665"/>
    <lineage>
        <taxon>Bacteria</taxon>
        <taxon>Bacillati</taxon>
        <taxon>Bacillota</taxon>
        <taxon>Bacilli</taxon>
        <taxon>Bacillales</taxon>
        <taxon>Bacillaceae</taxon>
        <taxon>Halalkalibacterium (ex Joshi et al. 2022)</taxon>
    </lineage>
</organism>
<evidence type="ECO:0000313" key="2">
    <source>
        <dbReference type="EMBL" id="KOO38351.1"/>
    </source>
</evidence>
<dbReference type="EMBL" id="LILD01000001">
    <property type="protein sequence ID" value="KOO38351.1"/>
    <property type="molecule type" value="Genomic_DNA"/>
</dbReference>
<accession>A0A0M0KHP4</accession>
<gene>
    <name evidence="2" type="ORF">AMD02_05345</name>
</gene>